<gene>
    <name evidence="3" type="ORF">N1032_23020</name>
</gene>
<dbReference type="RefSeq" id="WP_259542647.1">
    <property type="nucleotide sequence ID" value="NZ_JANLCJ010000078.1"/>
</dbReference>
<feature type="non-terminal residue" evidence="3">
    <location>
        <position position="370"/>
    </location>
</feature>
<dbReference type="Proteomes" id="UP001165586">
    <property type="component" value="Unassembled WGS sequence"/>
</dbReference>
<comment type="caution">
    <text evidence="3">The sequence shown here is derived from an EMBL/GenBank/DDBJ whole genome shotgun (WGS) entry which is preliminary data.</text>
</comment>
<feature type="signal peptide" evidence="2">
    <location>
        <begin position="1"/>
        <end position="21"/>
    </location>
</feature>
<name>A0ABT2H9J8_9MICO</name>
<evidence type="ECO:0000256" key="2">
    <source>
        <dbReference type="SAM" id="SignalP"/>
    </source>
</evidence>
<feature type="chain" id="PRO_5046745929" evidence="2">
    <location>
        <begin position="22"/>
        <end position="370"/>
    </location>
</feature>
<feature type="compositionally biased region" description="Polar residues" evidence="1">
    <location>
        <begin position="332"/>
        <end position="349"/>
    </location>
</feature>
<organism evidence="3 4">
    <name type="scientific">Herbiconiux daphne</name>
    <dbReference type="NCBI Taxonomy" id="2970914"/>
    <lineage>
        <taxon>Bacteria</taxon>
        <taxon>Bacillati</taxon>
        <taxon>Actinomycetota</taxon>
        <taxon>Actinomycetes</taxon>
        <taxon>Micrococcales</taxon>
        <taxon>Microbacteriaceae</taxon>
        <taxon>Herbiconiux</taxon>
    </lineage>
</organism>
<dbReference type="EMBL" id="JANLCJ010000078">
    <property type="protein sequence ID" value="MCS5736604.1"/>
    <property type="molecule type" value="Genomic_DNA"/>
</dbReference>
<accession>A0ABT2H9J8</accession>
<keyword evidence="4" id="KW-1185">Reference proteome</keyword>
<sequence>MKKSLLAVLIASTVISAGVNAATTTPSSVASQAQGATSYDLIQDSQIQAIAGLANQGINHTQTNTQAINTVGAQVGQNAQAIGQTNASLGQTNQNLQSLTNNVGQNAQAIGQTNAQVAQNTQNVQQLTQQANTQAQQTGALAGQVAQNTQGVQQNTTNIQNITQQLSGNFVTKPDFTSDQKRQDDALTKETNARHGDVTMLNNRMKDKVDLSAYNIDKAAQKDLDAKQDKALTDGLATKVDQTVYDAGQKKQDDALANAVAKQGLIDKTQDTAIGKAQSAATLAQATATGNSKDIATNKADIAANKTTINDRVTKSDFKADQDRQDKALASGLSQKVDNTTFSQRSSVVDQRFADTDSRIAQQKADQQRT</sequence>
<reference evidence="3" key="1">
    <citation type="submission" date="2022-08" db="EMBL/GenBank/DDBJ databases">
        <authorList>
            <person name="Deng Y."/>
            <person name="Han X.-F."/>
            <person name="Zhang Y.-Q."/>
        </authorList>
    </citation>
    <scope>NUCLEOTIDE SEQUENCE</scope>
    <source>
        <strain evidence="3">CPCC 203386</strain>
    </source>
</reference>
<protein>
    <submittedName>
        <fullName evidence="3">Uncharacterized protein</fullName>
    </submittedName>
</protein>
<proteinExistence type="predicted"/>
<evidence type="ECO:0000313" key="3">
    <source>
        <dbReference type="EMBL" id="MCS5736604.1"/>
    </source>
</evidence>
<feature type="compositionally biased region" description="Basic and acidic residues" evidence="1">
    <location>
        <begin position="318"/>
        <end position="327"/>
    </location>
</feature>
<feature type="region of interest" description="Disordered" evidence="1">
    <location>
        <begin position="318"/>
        <end position="370"/>
    </location>
</feature>
<keyword evidence="2" id="KW-0732">Signal</keyword>
<evidence type="ECO:0000313" key="4">
    <source>
        <dbReference type="Proteomes" id="UP001165586"/>
    </source>
</evidence>
<feature type="compositionally biased region" description="Polar residues" evidence="1">
    <location>
        <begin position="359"/>
        <end position="370"/>
    </location>
</feature>
<evidence type="ECO:0000256" key="1">
    <source>
        <dbReference type="SAM" id="MobiDB-lite"/>
    </source>
</evidence>